<dbReference type="RefSeq" id="WP_175110394.1">
    <property type="nucleotide sequence ID" value="NZ_CADIKF010000009.1"/>
</dbReference>
<reference evidence="1 2" key="1">
    <citation type="submission" date="2020-04" db="EMBL/GenBank/DDBJ databases">
        <authorList>
            <person name="De Canck E."/>
        </authorList>
    </citation>
    <scope>NUCLEOTIDE SEQUENCE [LARGE SCALE GENOMIC DNA]</scope>
    <source>
        <strain evidence="1 2">LMG 29739</strain>
    </source>
</reference>
<keyword evidence="2" id="KW-1185">Reference proteome</keyword>
<organism evidence="1 2">
    <name type="scientific">Paraburkholderia solisilvae</name>
    <dbReference type="NCBI Taxonomy" id="624376"/>
    <lineage>
        <taxon>Bacteria</taxon>
        <taxon>Pseudomonadati</taxon>
        <taxon>Pseudomonadota</taxon>
        <taxon>Betaproteobacteria</taxon>
        <taxon>Burkholderiales</taxon>
        <taxon>Burkholderiaceae</taxon>
        <taxon>Paraburkholderia</taxon>
    </lineage>
</organism>
<evidence type="ECO:0000313" key="1">
    <source>
        <dbReference type="EMBL" id="CAB3753074.1"/>
    </source>
</evidence>
<dbReference type="AlphaFoldDB" id="A0A6J5DHX0"/>
<accession>A0A6J5DHX0</accession>
<gene>
    <name evidence="1" type="ORF">LMG29739_01660</name>
</gene>
<proteinExistence type="predicted"/>
<protein>
    <submittedName>
        <fullName evidence="1">Uncharacterized protein</fullName>
    </submittedName>
</protein>
<sequence>MSGQDDLRVIDQVHRRRASPELSKAFADAVLKLFQGCGWLASPVALEDFDAIPPLYDDVSAAFRAASGDYVDLRIGATNERHADIVCLISRVLALTACGCGRLPDSPIETRRLVVDVMARSERLPADAASLDACLSIPAFGCAVDELLAALDEMRGEEVPA</sequence>
<dbReference type="EMBL" id="CADIKF010000009">
    <property type="protein sequence ID" value="CAB3753074.1"/>
    <property type="molecule type" value="Genomic_DNA"/>
</dbReference>
<dbReference type="Proteomes" id="UP000494329">
    <property type="component" value="Unassembled WGS sequence"/>
</dbReference>
<evidence type="ECO:0000313" key="2">
    <source>
        <dbReference type="Proteomes" id="UP000494329"/>
    </source>
</evidence>
<name>A0A6J5DHX0_9BURK</name>